<dbReference type="Gene3D" id="6.10.140.1740">
    <property type="match status" value="1"/>
</dbReference>
<feature type="site" description="Histone H3K4me3 binding" evidence="8">
    <location>
        <position position="457"/>
    </location>
</feature>
<comment type="subcellular location">
    <subcellularLocation>
        <location evidence="1 11">Nucleus</location>
    </subcellularLocation>
</comment>
<evidence type="ECO:0000256" key="1">
    <source>
        <dbReference type="ARBA" id="ARBA00004123"/>
    </source>
</evidence>
<feature type="binding site" evidence="9">
    <location>
        <position position="449"/>
    </location>
    <ligand>
        <name>Zn(2+)</name>
        <dbReference type="ChEBI" id="CHEBI:29105"/>
        <label>1</label>
    </ligand>
</feature>
<feature type="compositionally biased region" description="Low complexity" evidence="12">
    <location>
        <begin position="316"/>
        <end position="326"/>
    </location>
</feature>
<evidence type="ECO:0000313" key="14">
    <source>
        <dbReference type="EMBL" id="EON96296.1"/>
    </source>
</evidence>
<dbReference type="SMART" id="SM01408">
    <property type="entry name" value="ING"/>
    <property type="match status" value="1"/>
</dbReference>
<dbReference type="PROSITE" id="PS01359">
    <property type="entry name" value="ZF_PHD_1"/>
    <property type="match status" value="1"/>
</dbReference>
<dbReference type="Pfam" id="PF12998">
    <property type="entry name" value="ING"/>
    <property type="match status" value="1"/>
</dbReference>
<evidence type="ECO:0000256" key="12">
    <source>
        <dbReference type="SAM" id="MobiDB-lite"/>
    </source>
</evidence>
<evidence type="ECO:0000256" key="5">
    <source>
        <dbReference type="ARBA" id="ARBA00022833"/>
    </source>
</evidence>
<dbReference type="InterPro" id="IPR011011">
    <property type="entry name" value="Znf_FYVE_PHD"/>
</dbReference>
<feature type="compositionally biased region" description="Polar residues" evidence="12">
    <location>
        <begin position="12"/>
        <end position="34"/>
    </location>
</feature>
<dbReference type="InterPro" id="IPR013083">
    <property type="entry name" value="Znf_RING/FYVE/PHD"/>
</dbReference>
<organism evidence="14 15">
    <name type="scientific">Phaeoacremonium minimum (strain UCR-PA7)</name>
    <name type="common">Esca disease fungus</name>
    <name type="synonym">Togninia minima</name>
    <dbReference type="NCBI Taxonomy" id="1286976"/>
    <lineage>
        <taxon>Eukaryota</taxon>
        <taxon>Fungi</taxon>
        <taxon>Dikarya</taxon>
        <taxon>Ascomycota</taxon>
        <taxon>Pezizomycotina</taxon>
        <taxon>Sordariomycetes</taxon>
        <taxon>Sordariomycetidae</taxon>
        <taxon>Togniniales</taxon>
        <taxon>Togniniaceae</taxon>
        <taxon>Phaeoacremonium</taxon>
    </lineage>
</organism>
<dbReference type="InterPro" id="IPR024610">
    <property type="entry name" value="ING_N_histone-binding"/>
</dbReference>
<feature type="compositionally biased region" description="Basic and acidic residues" evidence="12">
    <location>
        <begin position="286"/>
        <end position="305"/>
    </location>
</feature>
<feature type="binding site" evidence="9">
    <location>
        <position position="447"/>
    </location>
    <ligand>
        <name>Zn(2+)</name>
        <dbReference type="ChEBI" id="CHEBI:29105"/>
        <label>1</label>
    </ligand>
</feature>
<dbReference type="OrthoDB" id="4173905at2759"/>
<evidence type="ECO:0000256" key="3">
    <source>
        <dbReference type="ARBA" id="ARBA00022723"/>
    </source>
</evidence>
<dbReference type="SMART" id="SM00249">
    <property type="entry name" value="PHD"/>
    <property type="match status" value="1"/>
</dbReference>
<keyword evidence="5 9" id="KW-0862">Zinc</keyword>
<dbReference type="PANTHER" id="PTHR10333:SF42">
    <property type="entry name" value="INHIBITOR OF GROWTH PROTEIN 5"/>
    <property type="match status" value="1"/>
</dbReference>
<accession>R8BAG2</accession>
<protein>
    <recommendedName>
        <fullName evidence="11">Chromatin modification-related protein</fullName>
    </recommendedName>
</protein>
<dbReference type="HOGENOM" id="CLU_006204_0_1_1"/>
<keyword evidence="3 9" id="KW-0479">Metal-binding</keyword>
<feature type="site" description="Histone H3K4me3 binding" evidence="8">
    <location>
        <position position="461"/>
    </location>
</feature>
<feature type="region of interest" description="Disordered" evidence="12">
    <location>
        <begin position="270"/>
        <end position="439"/>
    </location>
</feature>
<evidence type="ECO:0000256" key="9">
    <source>
        <dbReference type="PIRSR" id="PIRSR628651-51"/>
    </source>
</evidence>
<evidence type="ECO:0000256" key="6">
    <source>
        <dbReference type="ARBA" id="ARBA00022853"/>
    </source>
</evidence>
<feature type="domain" description="PHD-type" evidence="13">
    <location>
        <begin position="444"/>
        <end position="495"/>
    </location>
</feature>
<proteinExistence type="inferred from homology"/>
<evidence type="ECO:0000256" key="11">
    <source>
        <dbReference type="RuleBase" id="RU361213"/>
    </source>
</evidence>
<evidence type="ECO:0000256" key="7">
    <source>
        <dbReference type="ARBA" id="ARBA00023242"/>
    </source>
</evidence>
<dbReference type="CDD" id="cd15505">
    <property type="entry name" value="PHD_ING"/>
    <property type="match status" value="1"/>
</dbReference>
<dbReference type="AlphaFoldDB" id="R8BAG2"/>
<feature type="binding site" evidence="9">
    <location>
        <position position="474"/>
    </location>
    <ligand>
        <name>Zn(2+)</name>
        <dbReference type="ChEBI" id="CHEBI:29105"/>
        <label>1</label>
    </ligand>
</feature>
<dbReference type="GO" id="GO:0033698">
    <property type="term" value="C:Rpd3L complex"/>
    <property type="evidence" value="ECO:0007669"/>
    <property type="project" value="TreeGrafter"/>
</dbReference>
<gene>
    <name evidence="14" type="ORF">UCRPA7_8244</name>
</gene>
<dbReference type="EMBL" id="KB933350">
    <property type="protein sequence ID" value="EON96296.1"/>
    <property type="molecule type" value="Genomic_DNA"/>
</dbReference>
<keyword evidence="15" id="KW-1185">Reference proteome</keyword>
<comment type="domain">
    <text evidence="11">The PHD-type zinc finger mediates the binding to H3K4me3.</text>
</comment>
<feature type="compositionally biased region" description="Low complexity" evidence="12">
    <location>
        <begin position="408"/>
        <end position="423"/>
    </location>
</feature>
<dbReference type="PROSITE" id="PS50016">
    <property type="entry name" value="ZF_PHD_2"/>
    <property type="match status" value="1"/>
</dbReference>
<feature type="site" description="Histone H3K4me3 binding" evidence="8">
    <location>
        <position position="469"/>
    </location>
</feature>
<feature type="binding site" evidence="9">
    <location>
        <position position="489"/>
    </location>
    <ligand>
        <name>Zn(2+)</name>
        <dbReference type="ChEBI" id="CHEBI:29105"/>
        <label>2</label>
    </ligand>
</feature>
<dbReference type="PANTHER" id="PTHR10333">
    <property type="entry name" value="INHIBITOR OF GROWTH PROTEIN"/>
    <property type="match status" value="1"/>
</dbReference>
<feature type="compositionally biased region" description="Basic residues" evidence="12">
    <location>
        <begin position="306"/>
        <end position="315"/>
    </location>
</feature>
<dbReference type="GO" id="GO:0006325">
    <property type="term" value="P:chromatin organization"/>
    <property type="evidence" value="ECO:0007669"/>
    <property type="project" value="UniProtKB-KW"/>
</dbReference>
<dbReference type="GO" id="GO:0006355">
    <property type="term" value="P:regulation of DNA-templated transcription"/>
    <property type="evidence" value="ECO:0007669"/>
    <property type="project" value="TreeGrafter"/>
</dbReference>
<evidence type="ECO:0000313" key="15">
    <source>
        <dbReference type="Proteomes" id="UP000014074"/>
    </source>
</evidence>
<dbReference type="Proteomes" id="UP000014074">
    <property type="component" value="Unassembled WGS sequence"/>
</dbReference>
<evidence type="ECO:0000256" key="2">
    <source>
        <dbReference type="ARBA" id="ARBA00010210"/>
    </source>
</evidence>
<feature type="region of interest" description="Disordered" evidence="12">
    <location>
        <begin position="1"/>
        <end position="53"/>
    </location>
</feature>
<comment type="subunit">
    <text evidence="11">Component of an histone acetyltransferase complex. Interacts with H3K4me3 and to a lesser extent with H3K4me2.</text>
</comment>
<dbReference type="InterPro" id="IPR019787">
    <property type="entry name" value="Znf_PHD-finger"/>
</dbReference>
<keyword evidence="7 11" id="KW-0539">Nucleus</keyword>
<dbReference type="RefSeq" id="XP_007918952.1">
    <property type="nucleotide sequence ID" value="XM_007920761.1"/>
</dbReference>
<comment type="similarity">
    <text evidence="2 11">Belongs to the ING family.</text>
</comment>
<feature type="binding site" evidence="9">
    <location>
        <position position="471"/>
    </location>
    <ligand>
        <name>Zn(2+)</name>
        <dbReference type="ChEBI" id="CHEBI:29105"/>
        <label>1</label>
    </ligand>
</feature>
<feature type="binding site" evidence="9">
    <location>
        <position position="465"/>
    </location>
    <ligand>
        <name>Zn(2+)</name>
        <dbReference type="ChEBI" id="CHEBI:29105"/>
        <label>2</label>
    </ligand>
</feature>
<sequence>MKTVKPPVAVDTPSSRRSQPVRQTRTNPPRTSASALGRSLTGRESLAGASDPNQPIDIFPAVTHFADAIAALPKELVRHFTLLREVDAKIFAPEETLFQLIEAALESTPPEATQSLNDAASTIAPASAPMSAQNSSSGFALNGQVAPVPSAPESVNTTVFDPGNLPRRQLFRQAAFKIQEMLVSLEEKNHVISTANEAMSKQLARIDNVWPHLQEEFSDEAKWGSTTHWAYPENRAARALNNQTERTRREGAASLSAAAQALAEEAAARSDARKQAVAAKRNQRNQHQESDFDEHDGKQKGDSNRKSHSTSKRKVAATPTETTPTVGLGISTAATANGNPTAKRRKVEKVVNGGAPMERAMSTVFGNNAPKAKPSASPRETPLPEPAKKRKALPTSTSQSKKGHKKGASAAAAAAAQRALAQQLEENDSSHVEDEENEIDENEPTYCYCNGVSYGEMVGCDGPDCKREWFHLECVGLKVAPKSNVKWYCEDCKKQLKQPGKKVNGT</sequence>
<name>R8BAG2_PHAM7</name>
<feature type="site" description="Histone H3K4me3 binding" evidence="8">
    <location>
        <position position="446"/>
    </location>
</feature>
<evidence type="ECO:0000259" key="13">
    <source>
        <dbReference type="PROSITE" id="PS50016"/>
    </source>
</evidence>
<keyword evidence="4 10" id="KW-0863">Zinc-finger</keyword>
<dbReference type="GO" id="GO:0070210">
    <property type="term" value="C:Rpd3L-Expanded complex"/>
    <property type="evidence" value="ECO:0007669"/>
    <property type="project" value="TreeGrafter"/>
</dbReference>
<evidence type="ECO:0000256" key="4">
    <source>
        <dbReference type="ARBA" id="ARBA00022771"/>
    </source>
</evidence>
<dbReference type="KEGG" id="tmn:UCRPA7_8244"/>
<reference evidence="15" key="1">
    <citation type="journal article" date="2013" name="Genome Announc.">
        <title>Draft genome sequence of the ascomycete Phaeoacremonium aleophilum strain UCR-PA7, a causal agent of the esca disease complex in grapevines.</title>
        <authorList>
            <person name="Blanco-Ulate B."/>
            <person name="Rolshausen P."/>
            <person name="Cantu D."/>
        </authorList>
    </citation>
    <scope>NUCLEOTIDE SEQUENCE [LARGE SCALE GENOMIC DNA]</scope>
    <source>
        <strain evidence="15">UCR-PA7</strain>
    </source>
</reference>
<evidence type="ECO:0000256" key="8">
    <source>
        <dbReference type="PIRSR" id="PIRSR628651-50"/>
    </source>
</evidence>
<dbReference type="InterPro" id="IPR028651">
    <property type="entry name" value="ING_fam"/>
</dbReference>
<dbReference type="Gene3D" id="3.30.40.10">
    <property type="entry name" value="Zinc/RING finger domain, C3HC4 (zinc finger)"/>
    <property type="match status" value="1"/>
</dbReference>
<feature type="binding site" evidence="9">
    <location>
        <position position="460"/>
    </location>
    <ligand>
        <name>Zn(2+)</name>
        <dbReference type="ChEBI" id="CHEBI:29105"/>
        <label>2</label>
    </ligand>
</feature>
<evidence type="ECO:0000256" key="10">
    <source>
        <dbReference type="PROSITE-ProRule" id="PRU00146"/>
    </source>
</evidence>
<dbReference type="SUPFAM" id="SSF57903">
    <property type="entry name" value="FYVE/PHD zinc finger"/>
    <property type="match status" value="1"/>
</dbReference>
<dbReference type="InterPro" id="IPR019786">
    <property type="entry name" value="Zinc_finger_PHD-type_CS"/>
</dbReference>
<dbReference type="InterPro" id="IPR001965">
    <property type="entry name" value="Znf_PHD"/>
</dbReference>
<keyword evidence="6 11" id="KW-0156">Chromatin regulator</keyword>
<dbReference type="GeneID" id="19329077"/>
<dbReference type="GO" id="GO:0008270">
    <property type="term" value="F:zinc ion binding"/>
    <property type="evidence" value="ECO:0007669"/>
    <property type="project" value="UniProtKB-KW"/>
</dbReference>
<dbReference type="eggNOG" id="KOG1973">
    <property type="taxonomic scope" value="Eukaryota"/>
</dbReference>
<comment type="function">
    <text evidence="11">Component of an histone acetyltransferase complex.</text>
</comment>
<feature type="binding site" evidence="9">
    <location>
        <position position="492"/>
    </location>
    <ligand>
        <name>Zn(2+)</name>
        <dbReference type="ChEBI" id="CHEBI:29105"/>
        <label>2</label>
    </ligand>
</feature>